<dbReference type="InterPro" id="IPR024289">
    <property type="entry name" value="DUF3828"/>
</dbReference>
<accession>D7NEE9</accession>
<dbReference type="Pfam" id="PF12883">
    <property type="entry name" value="DUF3828"/>
    <property type="match status" value="1"/>
</dbReference>
<protein>
    <recommendedName>
        <fullName evidence="1">DUF3828 domain-containing protein</fullName>
    </recommendedName>
</protein>
<evidence type="ECO:0000313" key="3">
    <source>
        <dbReference type="Proteomes" id="UP000003805"/>
    </source>
</evidence>
<dbReference type="EMBL" id="GL349570">
    <property type="protein sequence ID" value="EFI47931.1"/>
    <property type="molecule type" value="Genomic_DNA"/>
</dbReference>
<dbReference type="Gene3D" id="3.10.450.50">
    <property type="match status" value="1"/>
</dbReference>
<evidence type="ECO:0000313" key="2">
    <source>
        <dbReference type="EMBL" id="EFI47931.1"/>
    </source>
</evidence>
<dbReference type="Proteomes" id="UP000003805">
    <property type="component" value="Unassembled WGS sequence"/>
</dbReference>
<evidence type="ECO:0000259" key="1">
    <source>
        <dbReference type="Pfam" id="PF12883"/>
    </source>
</evidence>
<keyword evidence="3" id="KW-1185">Reference proteome</keyword>
<feature type="domain" description="DUF3828" evidence="1">
    <location>
        <begin position="68"/>
        <end position="187"/>
    </location>
</feature>
<name>D7NEE9_9BACT</name>
<sequence length="204" mass="23999">MIYQTLLYILYYLYRMKTNVFIGCCLLACVFSACNSRQQKGETQSQKVKNSVQLNSPFLKDTSAVKASVDTIYTTLCDTYNGALDEEEQSEMSLDRRFCTKAWNKTMEDCERERMKRHDQLGCFDYDYWISAQDWDVLSYKIEKVSMQDATHAVVYVVLKNREVKTLFQLWMRKEDGHWRIDDLRSDSEAPSSLMQIARDYIAE</sequence>
<dbReference type="AlphaFoldDB" id="D7NEE9"/>
<reference evidence="2 3" key="1">
    <citation type="submission" date="2010-02" db="EMBL/GenBank/DDBJ databases">
        <title>The Genome Sequence of Prevotella oris strain C735.</title>
        <authorList>
            <consortium name="The Broad Institute Genome Sequencing Platform"/>
            <person name="Ward D."/>
            <person name="Feldgarden M."/>
            <person name="Earl A."/>
            <person name="Young S.K."/>
            <person name="Zeng Q."/>
            <person name="Koehrsen M."/>
            <person name="Alvarado L."/>
            <person name="Berlin A."/>
            <person name="Bochicchio J."/>
            <person name="Borenstein D."/>
            <person name="Chapman S.B."/>
            <person name="Chen Z."/>
            <person name="Engels R."/>
            <person name="Freedman E."/>
            <person name="Gellesch M."/>
            <person name="Goldberg J."/>
            <person name="Griggs A."/>
            <person name="Gujja S."/>
            <person name="Heilman E."/>
            <person name="Heiman D."/>
            <person name="Hepburn T."/>
            <person name="Howarth C."/>
            <person name="Jen D."/>
            <person name="Larson L."/>
            <person name="Mehta T."/>
            <person name="Park D."/>
            <person name="Pearson M."/>
            <person name="Roberts A."/>
            <person name="Saif S."/>
            <person name="Shea T."/>
            <person name="Shenoy N."/>
            <person name="Sisk P."/>
            <person name="Stolte C."/>
            <person name="Sykes S."/>
            <person name="Thomson T."/>
            <person name="Walk T."/>
            <person name="White J."/>
            <person name="Yandava C."/>
            <person name="Sibley C.D."/>
            <person name="Field T.R."/>
            <person name="Grinwis M."/>
            <person name="Eshaghurshan C.S."/>
            <person name="Surette M.G."/>
            <person name="Haas B."/>
            <person name="Nusbaum C."/>
            <person name="Birren B."/>
        </authorList>
    </citation>
    <scope>NUCLEOTIDE SEQUENCE [LARGE SCALE GENOMIC DNA]</scope>
    <source>
        <strain evidence="2 3">C735</strain>
    </source>
</reference>
<organism evidence="2 3">
    <name type="scientific">Segatella oris C735</name>
    <dbReference type="NCBI Taxonomy" id="563008"/>
    <lineage>
        <taxon>Bacteria</taxon>
        <taxon>Pseudomonadati</taxon>
        <taxon>Bacteroidota</taxon>
        <taxon>Bacteroidia</taxon>
        <taxon>Bacteroidales</taxon>
        <taxon>Prevotellaceae</taxon>
        <taxon>Segatella</taxon>
    </lineage>
</organism>
<proteinExistence type="predicted"/>
<dbReference type="HOGENOM" id="CLU_1433315_0_0_10"/>
<gene>
    <name evidence="2" type="ORF">HMPREF0665_01925</name>
</gene>